<dbReference type="EMBL" id="BOMB01000015">
    <property type="protein sequence ID" value="GID11865.1"/>
    <property type="molecule type" value="Genomic_DNA"/>
</dbReference>
<dbReference type="Proteomes" id="UP000612808">
    <property type="component" value="Unassembled WGS sequence"/>
</dbReference>
<evidence type="ECO:0000313" key="1">
    <source>
        <dbReference type="EMBL" id="GID11865.1"/>
    </source>
</evidence>
<protein>
    <submittedName>
        <fullName evidence="1">Uncharacterized protein</fullName>
    </submittedName>
</protein>
<organism evidence="1 2">
    <name type="scientific">Actinocatenispora rupis</name>
    <dbReference type="NCBI Taxonomy" id="519421"/>
    <lineage>
        <taxon>Bacteria</taxon>
        <taxon>Bacillati</taxon>
        <taxon>Actinomycetota</taxon>
        <taxon>Actinomycetes</taxon>
        <taxon>Micromonosporales</taxon>
        <taxon>Micromonosporaceae</taxon>
        <taxon>Actinocatenispora</taxon>
    </lineage>
</organism>
<evidence type="ECO:0000313" key="2">
    <source>
        <dbReference type="Proteomes" id="UP000612808"/>
    </source>
</evidence>
<dbReference type="RefSeq" id="WP_203657858.1">
    <property type="nucleotide sequence ID" value="NZ_BAAAZM010000005.1"/>
</dbReference>
<name>A0A8J3IZS3_9ACTN</name>
<comment type="caution">
    <text evidence="1">The sequence shown here is derived from an EMBL/GenBank/DDBJ whole genome shotgun (WGS) entry which is preliminary data.</text>
</comment>
<proteinExistence type="predicted"/>
<gene>
    <name evidence="1" type="ORF">Aru02nite_27540</name>
</gene>
<keyword evidence="2" id="KW-1185">Reference proteome</keyword>
<accession>A0A8J3IZS3</accession>
<sequence length="112" mass="11111">MADLSTDRVMLARAVAAAAGSTPGVARLVPGTGVPVVTHVPGGTVTGVGLGPAAVSVHVAVDRFPLEPVITGVVEAVSAVLAGAGDPRRVEVVVEDVDEAAVRRAARARDAD</sequence>
<reference evidence="1" key="1">
    <citation type="submission" date="2021-01" db="EMBL/GenBank/DDBJ databases">
        <title>Whole genome shotgun sequence of Actinocatenispora rupis NBRC 107355.</title>
        <authorList>
            <person name="Komaki H."/>
            <person name="Tamura T."/>
        </authorList>
    </citation>
    <scope>NUCLEOTIDE SEQUENCE</scope>
    <source>
        <strain evidence="1">NBRC 107355</strain>
    </source>
</reference>
<dbReference type="AlphaFoldDB" id="A0A8J3IZS3"/>